<comment type="caution">
    <text evidence="3">The sequence shown here is derived from an EMBL/GenBank/DDBJ whole genome shotgun (WGS) entry which is preliminary data.</text>
</comment>
<protein>
    <submittedName>
        <fullName evidence="3">ATP-binding protein</fullName>
    </submittedName>
</protein>
<keyword evidence="3" id="KW-0067">ATP-binding</keyword>
<evidence type="ECO:0000313" key="3">
    <source>
        <dbReference type="EMBL" id="MDF2256325.1"/>
    </source>
</evidence>
<keyword evidence="1" id="KW-0418">Kinase</keyword>
<feature type="domain" description="Histidine kinase/HSP90-like ATPase" evidence="2">
    <location>
        <begin position="14"/>
        <end position="128"/>
    </location>
</feature>
<dbReference type="Proteomes" id="UP001220022">
    <property type="component" value="Unassembled WGS sequence"/>
</dbReference>
<dbReference type="Pfam" id="PF13581">
    <property type="entry name" value="HATPase_c_2"/>
    <property type="match status" value="1"/>
</dbReference>
<keyword evidence="1" id="KW-0808">Transferase</keyword>
<keyword evidence="1" id="KW-0723">Serine/threonine-protein kinase</keyword>
<dbReference type="Gene3D" id="3.30.565.10">
    <property type="entry name" value="Histidine kinase-like ATPase, C-terminal domain"/>
    <property type="match status" value="1"/>
</dbReference>
<keyword evidence="4" id="KW-1185">Reference proteome</keyword>
<dbReference type="InterPro" id="IPR050267">
    <property type="entry name" value="Anti-sigma-factor_SerPK"/>
</dbReference>
<dbReference type="CDD" id="cd16936">
    <property type="entry name" value="HATPase_RsbW-like"/>
    <property type="match status" value="1"/>
</dbReference>
<accession>A0ABT5YXP6</accession>
<dbReference type="GO" id="GO:0005524">
    <property type="term" value="F:ATP binding"/>
    <property type="evidence" value="ECO:0007669"/>
    <property type="project" value="UniProtKB-KW"/>
</dbReference>
<dbReference type="EMBL" id="JARHTQ010000006">
    <property type="protein sequence ID" value="MDF2256325.1"/>
    <property type="molecule type" value="Genomic_DNA"/>
</dbReference>
<organism evidence="3 4">
    <name type="scientific">Streptantibioticus ferralitis</name>
    <dbReference type="NCBI Taxonomy" id="236510"/>
    <lineage>
        <taxon>Bacteria</taxon>
        <taxon>Bacillati</taxon>
        <taxon>Actinomycetota</taxon>
        <taxon>Actinomycetes</taxon>
        <taxon>Kitasatosporales</taxon>
        <taxon>Streptomycetaceae</taxon>
        <taxon>Streptantibioticus</taxon>
    </lineage>
</organism>
<name>A0ABT5YXP6_9ACTN</name>
<dbReference type="PANTHER" id="PTHR35526:SF3">
    <property type="entry name" value="ANTI-SIGMA-F FACTOR RSBW"/>
    <property type="match status" value="1"/>
</dbReference>
<gene>
    <name evidence="3" type="ORF">P2L57_11435</name>
</gene>
<evidence type="ECO:0000313" key="4">
    <source>
        <dbReference type="Proteomes" id="UP001220022"/>
    </source>
</evidence>
<evidence type="ECO:0000259" key="2">
    <source>
        <dbReference type="Pfam" id="PF13581"/>
    </source>
</evidence>
<proteinExistence type="predicted"/>
<reference evidence="3 4" key="1">
    <citation type="submission" date="2023-03" db="EMBL/GenBank/DDBJ databases">
        <title>Draft genome sequence of type strain Streptomyces ferralitis JCM 14344.</title>
        <authorList>
            <person name="Klaysubun C."/>
            <person name="Duangmal K."/>
        </authorList>
    </citation>
    <scope>NUCLEOTIDE SEQUENCE [LARGE SCALE GENOMIC DNA]</scope>
    <source>
        <strain evidence="3 4">JCM 14344</strain>
    </source>
</reference>
<dbReference type="InterPro" id="IPR036890">
    <property type="entry name" value="HATPase_C_sf"/>
</dbReference>
<dbReference type="PANTHER" id="PTHR35526">
    <property type="entry name" value="ANTI-SIGMA-F FACTOR RSBW-RELATED"/>
    <property type="match status" value="1"/>
</dbReference>
<dbReference type="RefSeq" id="WP_275812910.1">
    <property type="nucleotide sequence ID" value="NZ_BAAANM010000004.1"/>
</dbReference>
<evidence type="ECO:0000256" key="1">
    <source>
        <dbReference type="ARBA" id="ARBA00022527"/>
    </source>
</evidence>
<dbReference type="InterPro" id="IPR003594">
    <property type="entry name" value="HATPase_dom"/>
</dbReference>
<dbReference type="SUPFAM" id="SSF55874">
    <property type="entry name" value="ATPase domain of HSP90 chaperone/DNA topoisomerase II/histidine kinase"/>
    <property type="match status" value="1"/>
</dbReference>
<sequence length="178" mass="19278">MTTQHSRQCAVRLEALPHRIGQVRRIVSAQLRYWDLEPLLDTTLLGITELLANVHRHAQPDKHCTVELSFDRDRLTVSVTDNDPRPPLIALRRDALDTSGRGLVMLAALSDGWGTRPNGNGGGKVVWFSLSRTDPPPKPVAVAVREPVAAPVRAAVGVPTPTVISLGKRTLPIAASLA</sequence>
<keyword evidence="3" id="KW-0547">Nucleotide-binding</keyword>